<accession>A0ABW1Z569</accession>
<evidence type="ECO:0000313" key="2">
    <source>
        <dbReference type="Proteomes" id="UP001596391"/>
    </source>
</evidence>
<dbReference type="Proteomes" id="UP001596391">
    <property type="component" value="Unassembled WGS sequence"/>
</dbReference>
<reference evidence="2" key="1">
    <citation type="journal article" date="2019" name="Int. J. Syst. Evol. Microbiol.">
        <title>The Global Catalogue of Microorganisms (GCM) 10K type strain sequencing project: providing services to taxonomists for standard genome sequencing and annotation.</title>
        <authorList>
            <consortium name="The Broad Institute Genomics Platform"/>
            <consortium name="The Broad Institute Genome Sequencing Center for Infectious Disease"/>
            <person name="Wu L."/>
            <person name="Ma J."/>
        </authorList>
    </citation>
    <scope>NUCLEOTIDE SEQUENCE [LARGE SCALE GENOMIC DNA]</scope>
    <source>
        <strain evidence="2">CGMCC 1.16026</strain>
    </source>
</reference>
<dbReference type="EMBL" id="JBHSWI010000001">
    <property type="protein sequence ID" value="MFC6644710.1"/>
    <property type="molecule type" value="Genomic_DNA"/>
</dbReference>
<keyword evidence="2" id="KW-1185">Reference proteome</keyword>
<evidence type="ECO:0000313" key="1">
    <source>
        <dbReference type="EMBL" id="MFC6644710.1"/>
    </source>
</evidence>
<organism evidence="1 2">
    <name type="scientific">Granulicella cerasi</name>
    <dbReference type="NCBI Taxonomy" id="741063"/>
    <lineage>
        <taxon>Bacteria</taxon>
        <taxon>Pseudomonadati</taxon>
        <taxon>Acidobacteriota</taxon>
        <taxon>Terriglobia</taxon>
        <taxon>Terriglobales</taxon>
        <taxon>Acidobacteriaceae</taxon>
        <taxon>Granulicella</taxon>
    </lineage>
</organism>
<protein>
    <submittedName>
        <fullName evidence="1">Uncharacterized protein</fullName>
    </submittedName>
</protein>
<name>A0ABW1Z569_9BACT</name>
<dbReference type="RefSeq" id="WP_263372735.1">
    <property type="nucleotide sequence ID" value="NZ_JAGSYD010000006.1"/>
</dbReference>
<proteinExistence type="predicted"/>
<sequence length="107" mass="12151">MSTILLSGNPGRKILHPLHAKALEKENFEVCRYGSTRCRAADTQWRNQLRLLYNTLCGNLSAFGTTSPLLLRKLDLNGARPCNNRRIRRALRPASGAVYEERQDRQA</sequence>
<gene>
    <name evidence="1" type="ORF">ACFQBQ_03705</name>
</gene>
<comment type="caution">
    <text evidence="1">The sequence shown here is derived from an EMBL/GenBank/DDBJ whole genome shotgun (WGS) entry which is preliminary data.</text>
</comment>